<proteinExistence type="predicted"/>
<dbReference type="AlphaFoldDB" id="A0A2J8AAU0"/>
<comment type="subcellular location">
    <subcellularLocation>
        <location evidence="1">Cytoplasm</location>
        <location evidence="1">Cytoskeleton</location>
        <location evidence="1">Cilium axoneme</location>
    </subcellularLocation>
</comment>
<evidence type="ECO:0000313" key="3">
    <source>
        <dbReference type="Proteomes" id="UP000236333"/>
    </source>
</evidence>
<accession>A0A2J8AAU0</accession>
<sequence>MDAASEPAAVEVAEAGSANGASLTLLRLLVPLLWRRLNSAGRRHLRACCREARRIASCTVEALSLQKWGWEPAECADAAAGLRGMLELGCRPRSLTLTFRKGPEQWPQPEISALGLRVLAELRAVSPLPLVALSLTGLPLTEEVVRAITEAAPLLESLSLERYDLAHDTAQPDSTPGTPALSGVQGLLRLAAPHLQRLSLQDLAGPAGSPAPADSLGPLLLRCSRLEALSLQWYCAKFPVTLSGPLSGVLAQLPALRSLELALHEDVEAGAVGEPLVLPCLPQLTRLVARGGKGVLNFGNVLPAVAQMRGLADLQLPSHKLRPAHLLQLAALTALTRLHIGGVWTTDELVHDGGVEAGDSLRAAGAAPLVPLPAQLRVLVLSMLATASEVTALQLPPGLPLQLEGITIAAEDKDADGRLRPAAAESLLAACRQLVGRLCKCDKDLGPKLGPGAPLAFTVTLLSAAAPASWPDLYGTLFAALQPAMLRDLTVNQALLTVFDVNALVRHLPLLEDLALDCAVELPSLPLLARLKRLQCLHLYPEENDLEEGWDSELALRAALLVVCAESPSLTEVNLWFHPDPDPDDQLVAAAYAVADWLTGELPSLRGDPPELCVIIMD</sequence>
<keyword evidence="3" id="KW-1185">Reference proteome</keyword>
<reference evidence="2 3" key="1">
    <citation type="journal article" date="2017" name="Mol. Biol. Evol.">
        <title>The 4-celled Tetrabaena socialis nuclear genome reveals the essential components for genetic control of cell number at the origin of multicellularity in the volvocine lineage.</title>
        <authorList>
            <person name="Featherston J."/>
            <person name="Arakaki Y."/>
            <person name="Hanschen E.R."/>
            <person name="Ferris P.J."/>
            <person name="Michod R.E."/>
            <person name="Olson B.J.S.C."/>
            <person name="Nozaki H."/>
            <person name="Durand P.M."/>
        </authorList>
    </citation>
    <scope>NUCLEOTIDE SEQUENCE [LARGE SCALE GENOMIC DNA]</scope>
    <source>
        <strain evidence="2 3">NIES-571</strain>
    </source>
</reference>
<dbReference type="SUPFAM" id="SSF52047">
    <property type="entry name" value="RNI-like"/>
    <property type="match status" value="1"/>
</dbReference>
<dbReference type="Gene3D" id="3.80.10.10">
    <property type="entry name" value="Ribonuclease Inhibitor"/>
    <property type="match status" value="1"/>
</dbReference>
<dbReference type="InterPro" id="IPR032675">
    <property type="entry name" value="LRR_dom_sf"/>
</dbReference>
<protein>
    <submittedName>
        <fullName evidence="2">Uncharacterized protein</fullName>
    </submittedName>
</protein>
<evidence type="ECO:0000256" key="1">
    <source>
        <dbReference type="ARBA" id="ARBA00004430"/>
    </source>
</evidence>
<evidence type="ECO:0000313" key="2">
    <source>
        <dbReference type="EMBL" id="PNH09646.1"/>
    </source>
</evidence>
<dbReference type="Proteomes" id="UP000236333">
    <property type="component" value="Unassembled WGS sequence"/>
</dbReference>
<name>A0A2J8AAU0_9CHLO</name>
<dbReference type="EMBL" id="PGGS01000083">
    <property type="protein sequence ID" value="PNH09646.1"/>
    <property type="molecule type" value="Genomic_DNA"/>
</dbReference>
<dbReference type="GO" id="GO:0005930">
    <property type="term" value="C:axoneme"/>
    <property type="evidence" value="ECO:0007669"/>
    <property type="project" value="UniProtKB-SubCell"/>
</dbReference>
<organism evidence="2 3">
    <name type="scientific">Tetrabaena socialis</name>
    <dbReference type="NCBI Taxonomy" id="47790"/>
    <lineage>
        <taxon>Eukaryota</taxon>
        <taxon>Viridiplantae</taxon>
        <taxon>Chlorophyta</taxon>
        <taxon>core chlorophytes</taxon>
        <taxon>Chlorophyceae</taxon>
        <taxon>CS clade</taxon>
        <taxon>Chlamydomonadales</taxon>
        <taxon>Tetrabaenaceae</taxon>
        <taxon>Tetrabaena</taxon>
    </lineage>
</organism>
<comment type="caution">
    <text evidence="2">The sequence shown here is derived from an EMBL/GenBank/DDBJ whole genome shotgun (WGS) entry which is preliminary data.</text>
</comment>
<gene>
    <name evidence="2" type="ORF">TSOC_003729</name>
</gene>